<feature type="transmembrane region" description="Helical" evidence="1">
    <location>
        <begin position="382"/>
        <end position="405"/>
    </location>
</feature>
<comment type="caution">
    <text evidence="3">The sequence shown here is derived from an EMBL/GenBank/DDBJ whole genome shotgun (WGS) entry which is preliminary data.</text>
</comment>
<dbReference type="RefSeq" id="WP_259094013.1">
    <property type="nucleotide sequence ID" value="NZ_CP130454.1"/>
</dbReference>
<keyword evidence="1" id="KW-1133">Transmembrane helix</keyword>
<gene>
    <name evidence="3" type="ORF">M2350_000726</name>
</gene>
<evidence type="ECO:0000256" key="1">
    <source>
        <dbReference type="SAM" id="Phobius"/>
    </source>
</evidence>
<accession>A0ABT2EK50</accession>
<name>A0ABT2EK50_9BACT</name>
<dbReference type="InterPro" id="IPR027392">
    <property type="entry name" value="TF_Znf"/>
</dbReference>
<dbReference type="EMBL" id="JANUCP010000001">
    <property type="protein sequence ID" value="MCS3918329.1"/>
    <property type="molecule type" value="Genomic_DNA"/>
</dbReference>
<organism evidence="3 4">
    <name type="scientific">Candidatus Fervidibacter sacchari</name>
    <dbReference type="NCBI Taxonomy" id="1448929"/>
    <lineage>
        <taxon>Bacteria</taxon>
        <taxon>Candidatus Fervidibacterota</taxon>
        <taxon>Candidatus Fervidibacter</taxon>
    </lineage>
</organism>
<evidence type="ECO:0000313" key="3">
    <source>
        <dbReference type="EMBL" id="MCS3918329.1"/>
    </source>
</evidence>
<feature type="transmembrane region" description="Helical" evidence="1">
    <location>
        <begin position="350"/>
        <end position="376"/>
    </location>
</feature>
<sequence>MRRCPRCDELLWQRTFDGVSLEGCKSCGGTWFDARELDQVLQKPDLLAVVENAFRPGEQPPMRPRATNLCPVCRKPLIAFRYPKIPTVILESCPKCHGVWADEGKLSEIHKALQPQPQPQSVPAEDQTVTKDLPIVRGYHLPEIRPTNGILDQLFRGLAFVQSAFTLLFENPRLIVPILLNFALGLGLFVLVGLGVWAISGFATGNALGNWLERNFALVIILLVLWYIATVVISYLFMGATVSMIDAYLKGRPIDISVAFRDALKNAEGLLSLALINIAIGCLTSLAESRSRDSVTGAIGSLIRTLAEVATYLALPIIIVEDLSLIPAIKRGIEIYRRHLLPIAVGEVGIRFVSNILMSVAIFFGAGIVFFVSPILGILSAWFAVFGLIFGISAAALLVAIVFAINSFIMTAYHTCLYLWAVEYERATTPEQVVVPAPLAAALA</sequence>
<dbReference type="Pfam" id="PF19656">
    <property type="entry name" value="DUF6159"/>
    <property type="match status" value="1"/>
</dbReference>
<dbReference type="InterPro" id="IPR046157">
    <property type="entry name" value="DUF6159"/>
</dbReference>
<dbReference type="Proteomes" id="UP001204798">
    <property type="component" value="Unassembled WGS sequence"/>
</dbReference>
<feature type="domain" description="Transcription factor zinc-finger" evidence="2">
    <location>
        <begin position="3"/>
        <end position="42"/>
    </location>
</feature>
<keyword evidence="1" id="KW-0472">Membrane</keyword>
<keyword evidence="1" id="KW-0812">Transmembrane</keyword>
<feature type="transmembrane region" description="Helical" evidence="1">
    <location>
        <begin position="178"/>
        <end position="204"/>
    </location>
</feature>
<dbReference type="Pfam" id="PF13453">
    <property type="entry name" value="Zn_ribbon_TFIIB"/>
    <property type="match status" value="1"/>
</dbReference>
<feature type="transmembrane region" description="Helical" evidence="1">
    <location>
        <begin position="216"/>
        <end position="249"/>
    </location>
</feature>
<evidence type="ECO:0000259" key="2">
    <source>
        <dbReference type="Pfam" id="PF13453"/>
    </source>
</evidence>
<keyword evidence="4" id="KW-1185">Reference proteome</keyword>
<protein>
    <submittedName>
        <fullName evidence="3">Zn-finger nucleic acid-binding protein/membrane-anchored glycerophosphoryl diester phosphodiesterase (GDPDase)</fullName>
    </submittedName>
</protein>
<reference evidence="3 4" key="1">
    <citation type="submission" date="2022-08" db="EMBL/GenBank/DDBJ databases">
        <title>Bacterial and archaeal communities from various locations to study Microbial Dark Matter (Phase II).</title>
        <authorList>
            <person name="Stepanauskas R."/>
        </authorList>
    </citation>
    <scope>NUCLEOTIDE SEQUENCE [LARGE SCALE GENOMIC DNA]</scope>
    <source>
        <strain evidence="3 4">PD1</strain>
    </source>
</reference>
<evidence type="ECO:0000313" key="4">
    <source>
        <dbReference type="Proteomes" id="UP001204798"/>
    </source>
</evidence>
<proteinExistence type="predicted"/>